<organism evidence="8 9">
    <name type="scientific">Candidatus Kaiserbacteria bacterium RIFCSPLOWO2_01_FULL_54_13</name>
    <dbReference type="NCBI Taxonomy" id="1798512"/>
    <lineage>
        <taxon>Bacteria</taxon>
        <taxon>Candidatus Kaiseribacteriota</taxon>
    </lineage>
</organism>
<dbReference type="GO" id="GO:0005524">
    <property type="term" value="F:ATP binding"/>
    <property type="evidence" value="ECO:0007669"/>
    <property type="project" value="UniProtKB-KW"/>
</dbReference>
<sequence>MDLSKLTIAEARRALDAGEYSALELTNTYLDVIAKKDGEIHAYLEVWADSAREEAKAADAVIARGESKPLTGIPLAIKDNILIEGRIASAASKILENYRASYDATVVEKLKDHGAVFLGRTNMDEFALGASTENSAFGPTKNPHDTSRVPGGTSGGSAAAVAAGLALGALGSDTGGSIRQPSAFCGVVGLKPTYGAVSRFGLIAAASSLDQIGSIGKTVADARAIFDEIRGYDKNDSTSLTDASEQRTVNSKQRHSRTIGVPRTFLKEGTDPDVLERFQQTLDALKTAGYEIKDVELPNVPYSLAVYYIINPAEVSTNLARFDGIRYGLSVPADDIQSVYAKTRAQGFGPETRRRILVGTFVLSAGYADAYYRKARSVRELIRGDFVRAFDPSADGVDAIATPTSPTPAFKIGEKSSDPLAMYAADIFTVPVNLAGVPAISVPSGTVAREGKNLPVGFQIFAPHGGEEVLFSIGEDVEKSAS</sequence>
<feature type="domain" description="Amidase" evidence="7">
    <location>
        <begin position="24"/>
        <end position="470"/>
    </location>
</feature>
<dbReference type="HAMAP" id="MF_00120">
    <property type="entry name" value="GatA"/>
    <property type="match status" value="1"/>
</dbReference>
<dbReference type="InterPro" id="IPR023631">
    <property type="entry name" value="Amidase_dom"/>
</dbReference>
<evidence type="ECO:0000256" key="1">
    <source>
        <dbReference type="ARBA" id="ARBA00022598"/>
    </source>
</evidence>
<dbReference type="STRING" id="1798512.A3A39_04645"/>
<keyword evidence="4 5" id="KW-0648">Protein biosynthesis</keyword>
<protein>
    <recommendedName>
        <fullName evidence="5">Glutamyl-tRNA(Gln) amidotransferase subunit A</fullName>
        <shortName evidence="5">Glu-ADT subunit A</shortName>
        <ecNumber evidence="5">6.3.5.7</ecNumber>
    </recommendedName>
</protein>
<accession>A0A1F6F1R8</accession>
<dbReference type="EC" id="6.3.5.7" evidence="5"/>
<keyword evidence="1 5" id="KW-0436">Ligase</keyword>
<dbReference type="GO" id="GO:0030956">
    <property type="term" value="C:glutamyl-tRNA(Gln) amidotransferase complex"/>
    <property type="evidence" value="ECO:0007669"/>
    <property type="project" value="InterPro"/>
</dbReference>
<dbReference type="InterPro" id="IPR036928">
    <property type="entry name" value="AS_sf"/>
</dbReference>
<dbReference type="Proteomes" id="UP000177372">
    <property type="component" value="Unassembled WGS sequence"/>
</dbReference>
<dbReference type="Gene3D" id="3.90.1300.10">
    <property type="entry name" value="Amidase signature (AS) domain"/>
    <property type="match status" value="1"/>
</dbReference>
<name>A0A1F6F1R8_9BACT</name>
<evidence type="ECO:0000256" key="2">
    <source>
        <dbReference type="ARBA" id="ARBA00022741"/>
    </source>
</evidence>
<dbReference type="NCBIfam" id="TIGR00132">
    <property type="entry name" value="gatA"/>
    <property type="match status" value="1"/>
</dbReference>
<comment type="subunit">
    <text evidence="5">Heterotrimer of A, B and C subunits.</text>
</comment>
<comment type="function">
    <text evidence="5">Allows the formation of correctly charged Gln-tRNA(Gln) through the transamidation of misacylated Glu-tRNA(Gln) in organisms which lack glutaminyl-tRNA synthetase. The reaction takes place in the presence of glutamine and ATP through an activated gamma-phospho-Glu-tRNA(Gln).</text>
</comment>
<evidence type="ECO:0000313" key="9">
    <source>
        <dbReference type="Proteomes" id="UP000177372"/>
    </source>
</evidence>
<dbReference type="InterPro" id="IPR000120">
    <property type="entry name" value="Amidase"/>
</dbReference>
<dbReference type="PANTHER" id="PTHR11895:SF151">
    <property type="entry name" value="GLUTAMYL-TRNA(GLN) AMIDOTRANSFERASE SUBUNIT A"/>
    <property type="match status" value="1"/>
</dbReference>
<feature type="region of interest" description="Disordered" evidence="6">
    <location>
        <begin position="134"/>
        <end position="155"/>
    </location>
</feature>
<comment type="catalytic activity">
    <reaction evidence="5">
        <text>L-glutamyl-tRNA(Gln) + L-glutamine + ATP + H2O = L-glutaminyl-tRNA(Gln) + L-glutamate + ADP + phosphate + H(+)</text>
        <dbReference type="Rhea" id="RHEA:17521"/>
        <dbReference type="Rhea" id="RHEA-COMP:9681"/>
        <dbReference type="Rhea" id="RHEA-COMP:9684"/>
        <dbReference type="ChEBI" id="CHEBI:15377"/>
        <dbReference type="ChEBI" id="CHEBI:15378"/>
        <dbReference type="ChEBI" id="CHEBI:29985"/>
        <dbReference type="ChEBI" id="CHEBI:30616"/>
        <dbReference type="ChEBI" id="CHEBI:43474"/>
        <dbReference type="ChEBI" id="CHEBI:58359"/>
        <dbReference type="ChEBI" id="CHEBI:78520"/>
        <dbReference type="ChEBI" id="CHEBI:78521"/>
        <dbReference type="ChEBI" id="CHEBI:456216"/>
        <dbReference type="EC" id="6.3.5.7"/>
    </reaction>
</comment>
<dbReference type="Pfam" id="PF01425">
    <property type="entry name" value="Amidase"/>
    <property type="match status" value="1"/>
</dbReference>
<evidence type="ECO:0000256" key="3">
    <source>
        <dbReference type="ARBA" id="ARBA00022840"/>
    </source>
</evidence>
<keyword evidence="3 5" id="KW-0067">ATP-binding</keyword>
<dbReference type="EMBL" id="MFLZ01000019">
    <property type="protein sequence ID" value="OGG79793.1"/>
    <property type="molecule type" value="Genomic_DNA"/>
</dbReference>
<evidence type="ECO:0000256" key="5">
    <source>
        <dbReference type="HAMAP-Rule" id="MF_00120"/>
    </source>
</evidence>
<dbReference type="GO" id="GO:0050567">
    <property type="term" value="F:glutaminyl-tRNA synthase (glutamine-hydrolyzing) activity"/>
    <property type="evidence" value="ECO:0007669"/>
    <property type="project" value="UniProtKB-UniRule"/>
</dbReference>
<evidence type="ECO:0000313" key="8">
    <source>
        <dbReference type="EMBL" id="OGG79793.1"/>
    </source>
</evidence>
<dbReference type="AlphaFoldDB" id="A0A1F6F1R8"/>
<dbReference type="PANTHER" id="PTHR11895">
    <property type="entry name" value="TRANSAMIDASE"/>
    <property type="match status" value="1"/>
</dbReference>
<comment type="caution">
    <text evidence="8">The sequence shown here is derived from an EMBL/GenBank/DDBJ whole genome shotgun (WGS) entry which is preliminary data.</text>
</comment>
<dbReference type="SUPFAM" id="SSF75304">
    <property type="entry name" value="Amidase signature (AS) enzymes"/>
    <property type="match status" value="1"/>
</dbReference>
<feature type="active site" description="Acyl-ester intermediate" evidence="5">
    <location>
        <position position="177"/>
    </location>
</feature>
<comment type="caution">
    <text evidence="5">Lacks conserved residue(s) required for the propagation of feature annotation.</text>
</comment>
<gene>
    <name evidence="5" type="primary">gatA</name>
    <name evidence="8" type="ORF">A3A39_04645</name>
</gene>
<evidence type="ECO:0000256" key="6">
    <source>
        <dbReference type="SAM" id="MobiDB-lite"/>
    </source>
</evidence>
<evidence type="ECO:0000259" key="7">
    <source>
        <dbReference type="Pfam" id="PF01425"/>
    </source>
</evidence>
<comment type="similarity">
    <text evidence="5">Belongs to the amidase family. GatA subfamily.</text>
</comment>
<proteinExistence type="inferred from homology"/>
<dbReference type="GO" id="GO:0006412">
    <property type="term" value="P:translation"/>
    <property type="evidence" value="ECO:0007669"/>
    <property type="project" value="UniProtKB-UniRule"/>
</dbReference>
<dbReference type="InterPro" id="IPR004412">
    <property type="entry name" value="GatA"/>
</dbReference>
<keyword evidence="2 5" id="KW-0547">Nucleotide-binding</keyword>
<feature type="active site" description="Charge relay system" evidence="5">
    <location>
        <position position="78"/>
    </location>
</feature>
<reference evidence="8 9" key="1">
    <citation type="journal article" date="2016" name="Nat. Commun.">
        <title>Thousands of microbial genomes shed light on interconnected biogeochemical processes in an aquifer system.</title>
        <authorList>
            <person name="Anantharaman K."/>
            <person name="Brown C.T."/>
            <person name="Hug L.A."/>
            <person name="Sharon I."/>
            <person name="Castelle C.J."/>
            <person name="Probst A.J."/>
            <person name="Thomas B.C."/>
            <person name="Singh A."/>
            <person name="Wilkins M.J."/>
            <person name="Karaoz U."/>
            <person name="Brodie E.L."/>
            <person name="Williams K.H."/>
            <person name="Hubbard S.S."/>
            <person name="Banfield J.F."/>
        </authorList>
    </citation>
    <scope>NUCLEOTIDE SEQUENCE [LARGE SCALE GENOMIC DNA]</scope>
</reference>
<evidence type="ECO:0000256" key="4">
    <source>
        <dbReference type="ARBA" id="ARBA00022917"/>
    </source>
</evidence>